<dbReference type="Proteomes" id="UP001189429">
    <property type="component" value="Unassembled WGS sequence"/>
</dbReference>
<comment type="caution">
    <text evidence="2">The sequence shown here is derived from an EMBL/GenBank/DDBJ whole genome shotgun (WGS) entry which is preliminary data.</text>
</comment>
<feature type="region of interest" description="Disordered" evidence="1">
    <location>
        <begin position="23"/>
        <end position="59"/>
    </location>
</feature>
<name>A0ABN9W3Y2_9DINO</name>
<gene>
    <name evidence="2" type="ORF">PCOR1329_LOCUS63470</name>
</gene>
<evidence type="ECO:0000256" key="1">
    <source>
        <dbReference type="SAM" id="MobiDB-lite"/>
    </source>
</evidence>
<proteinExistence type="predicted"/>
<sequence>MVPGFCLRVCMTLLYSPSEIRLQGGRARPGSTPRPLAPRLLSLRGHPGPRPAFLQGGRASRVRRAVRAAAMPLSRAAASSAAPLAARAAAGTPRSRRKGGRAALVRSGRG</sequence>
<evidence type="ECO:0000313" key="2">
    <source>
        <dbReference type="EMBL" id="CAK0880267.1"/>
    </source>
</evidence>
<feature type="region of interest" description="Disordered" evidence="1">
    <location>
        <begin position="78"/>
        <end position="110"/>
    </location>
</feature>
<evidence type="ECO:0000313" key="3">
    <source>
        <dbReference type="Proteomes" id="UP001189429"/>
    </source>
</evidence>
<feature type="compositionally biased region" description="Low complexity" evidence="1">
    <location>
        <begin position="33"/>
        <end position="44"/>
    </location>
</feature>
<feature type="non-terminal residue" evidence="2">
    <location>
        <position position="110"/>
    </location>
</feature>
<accession>A0ABN9W3Y2</accession>
<dbReference type="EMBL" id="CAUYUJ010018058">
    <property type="protein sequence ID" value="CAK0880267.1"/>
    <property type="molecule type" value="Genomic_DNA"/>
</dbReference>
<keyword evidence="3" id="KW-1185">Reference proteome</keyword>
<organism evidence="2 3">
    <name type="scientific">Prorocentrum cordatum</name>
    <dbReference type="NCBI Taxonomy" id="2364126"/>
    <lineage>
        <taxon>Eukaryota</taxon>
        <taxon>Sar</taxon>
        <taxon>Alveolata</taxon>
        <taxon>Dinophyceae</taxon>
        <taxon>Prorocentrales</taxon>
        <taxon>Prorocentraceae</taxon>
        <taxon>Prorocentrum</taxon>
    </lineage>
</organism>
<feature type="compositionally biased region" description="Low complexity" evidence="1">
    <location>
        <begin position="78"/>
        <end position="93"/>
    </location>
</feature>
<protein>
    <submittedName>
        <fullName evidence="2">Uncharacterized protein</fullName>
    </submittedName>
</protein>
<reference evidence="2" key="1">
    <citation type="submission" date="2023-10" db="EMBL/GenBank/DDBJ databases">
        <authorList>
            <person name="Chen Y."/>
            <person name="Shah S."/>
            <person name="Dougan E. K."/>
            <person name="Thang M."/>
            <person name="Chan C."/>
        </authorList>
    </citation>
    <scope>NUCLEOTIDE SEQUENCE [LARGE SCALE GENOMIC DNA]</scope>
</reference>